<comment type="subcellular location">
    <subcellularLocation>
        <location evidence="1">Cell envelope</location>
    </subcellularLocation>
    <subcellularLocation>
        <location evidence="5">Periplasm</location>
    </subcellularLocation>
</comment>
<dbReference type="InterPro" id="IPR036163">
    <property type="entry name" value="HMA_dom_sf"/>
</dbReference>
<dbReference type="CDD" id="cd00371">
    <property type="entry name" value="HMA"/>
    <property type="match status" value="1"/>
</dbReference>
<feature type="domain" description="HMA" evidence="7">
    <location>
        <begin position="26"/>
        <end position="92"/>
    </location>
</feature>
<keyword evidence="9" id="KW-1185">Reference proteome</keyword>
<keyword evidence="2 5" id="KW-0475">Mercuric resistance</keyword>
<dbReference type="GO" id="GO:0042597">
    <property type="term" value="C:periplasmic space"/>
    <property type="evidence" value="ECO:0007669"/>
    <property type="project" value="UniProtKB-SubCell"/>
</dbReference>
<proteinExistence type="predicted"/>
<feature type="signal peptide" evidence="6">
    <location>
        <begin position="1"/>
        <end position="23"/>
    </location>
</feature>
<keyword evidence="5" id="KW-0574">Periplasm</keyword>
<dbReference type="PROSITE" id="PS50846">
    <property type="entry name" value="HMA_2"/>
    <property type="match status" value="1"/>
</dbReference>
<dbReference type="NCBIfam" id="TIGR02052">
    <property type="entry name" value="MerP"/>
    <property type="match status" value="1"/>
</dbReference>
<dbReference type="Proteomes" id="UP000571084">
    <property type="component" value="Unassembled WGS sequence"/>
</dbReference>
<keyword evidence="4 5" id="KW-0476">Mercury</keyword>
<evidence type="ECO:0000256" key="3">
    <source>
        <dbReference type="ARBA" id="ARBA00022723"/>
    </source>
</evidence>
<name>A0A840RQQ8_9BURK</name>
<dbReference type="InterPro" id="IPR006121">
    <property type="entry name" value="HMA_dom"/>
</dbReference>
<evidence type="ECO:0000256" key="5">
    <source>
        <dbReference type="RuleBase" id="RU361212"/>
    </source>
</evidence>
<accession>A0A840RQQ8</accession>
<evidence type="ECO:0000256" key="6">
    <source>
        <dbReference type="SAM" id="SignalP"/>
    </source>
</evidence>
<dbReference type="GO" id="GO:0015097">
    <property type="term" value="F:mercury ion transmembrane transporter activity"/>
    <property type="evidence" value="ECO:0007669"/>
    <property type="project" value="UniProtKB-UniRule"/>
</dbReference>
<gene>
    <name evidence="5" type="primary">merP</name>
    <name evidence="8" type="ORF">HNR39_000751</name>
</gene>
<evidence type="ECO:0000256" key="1">
    <source>
        <dbReference type="ARBA" id="ARBA00004196"/>
    </source>
</evidence>
<feature type="chain" id="PRO_5032272422" description="Periplasmic mercury ion-binding protein" evidence="6">
    <location>
        <begin position="24"/>
        <end position="97"/>
    </location>
</feature>
<dbReference type="GO" id="GO:0045340">
    <property type="term" value="F:mercury ion binding"/>
    <property type="evidence" value="ECO:0007669"/>
    <property type="project" value="UniProtKB-UniRule"/>
</dbReference>
<dbReference type="InterPro" id="IPR001802">
    <property type="entry name" value="MerP/CopZ"/>
</dbReference>
<evidence type="ECO:0000259" key="7">
    <source>
        <dbReference type="PROSITE" id="PS50846"/>
    </source>
</evidence>
<evidence type="ECO:0000313" key="9">
    <source>
        <dbReference type="Proteomes" id="UP000571084"/>
    </source>
</evidence>
<dbReference type="GO" id="GO:0030313">
    <property type="term" value="C:cell envelope"/>
    <property type="evidence" value="ECO:0007669"/>
    <property type="project" value="UniProtKB-SubCell"/>
</dbReference>
<sequence>MFKTILTASFVLAAIAASSSAIAAIQTVTLDVPGMTCSSCPITVKKALMKVEGVQQVKTNFDKKEAVVTFDNVKTSTAQLRNASGNAGYPVSVKIAQ</sequence>
<dbReference type="FunFam" id="3.30.70.100:FF:000001">
    <property type="entry name" value="ATPase copper transporting beta"/>
    <property type="match status" value="1"/>
</dbReference>
<keyword evidence="3 5" id="KW-0479">Metal-binding</keyword>
<dbReference type="Gene3D" id="3.30.70.100">
    <property type="match status" value="1"/>
</dbReference>
<keyword evidence="6" id="KW-0732">Signal</keyword>
<dbReference type="RefSeq" id="WP_168053236.1">
    <property type="nucleotide sequence ID" value="NZ_JAAOZT010000002.1"/>
</dbReference>
<dbReference type="SUPFAM" id="SSF55008">
    <property type="entry name" value="HMA, heavy metal-associated domain"/>
    <property type="match status" value="1"/>
</dbReference>
<comment type="function">
    <text evidence="5">Involved in mercury resistance. Acts as a mercury scavenger that specifically binds to a mercuric ion in the periplasm and probably passes it to the cytoplasmic mercuric reductase MerA via the mercuric transport protein MerT.</text>
</comment>
<dbReference type="EMBL" id="JACHHQ010000001">
    <property type="protein sequence ID" value="MBB5198941.1"/>
    <property type="molecule type" value="Genomic_DNA"/>
</dbReference>
<evidence type="ECO:0000256" key="4">
    <source>
        <dbReference type="ARBA" id="ARBA00022914"/>
    </source>
</evidence>
<dbReference type="PRINTS" id="PR00946">
    <property type="entry name" value="HGSCAVENGER"/>
</dbReference>
<organism evidence="8 9">
    <name type="scientific">Glaciimonas immobilis</name>
    <dbReference type="NCBI Taxonomy" id="728004"/>
    <lineage>
        <taxon>Bacteria</taxon>
        <taxon>Pseudomonadati</taxon>
        <taxon>Pseudomonadota</taxon>
        <taxon>Betaproteobacteria</taxon>
        <taxon>Burkholderiales</taxon>
        <taxon>Oxalobacteraceae</taxon>
        <taxon>Glaciimonas</taxon>
    </lineage>
</organism>
<evidence type="ECO:0000256" key="2">
    <source>
        <dbReference type="ARBA" id="ARBA00022466"/>
    </source>
</evidence>
<comment type="caution">
    <text evidence="8">The sequence shown here is derived from an EMBL/GenBank/DDBJ whole genome shotgun (WGS) entry which is preliminary data.</text>
</comment>
<dbReference type="AlphaFoldDB" id="A0A840RQQ8"/>
<reference evidence="8 9" key="1">
    <citation type="submission" date="2020-08" db="EMBL/GenBank/DDBJ databases">
        <title>Genomic Encyclopedia of Type Strains, Phase IV (KMG-IV): sequencing the most valuable type-strain genomes for metagenomic binning, comparative biology and taxonomic classification.</title>
        <authorList>
            <person name="Goeker M."/>
        </authorList>
    </citation>
    <scope>NUCLEOTIDE SEQUENCE [LARGE SCALE GENOMIC DNA]</scope>
    <source>
        <strain evidence="8 9">DSM 23240</strain>
    </source>
</reference>
<protein>
    <recommendedName>
        <fullName evidence="5">Periplasmic mercury ion-binding protein</fullName>
    </recommendedName>
</protein>
<evidence type="ECO:0000313" key="8">
    <source>
        <dbReference type="EMBL" id="MBB5198941.1"/>
    </source>
</evidence>
<dbReference type="Pfam" id="PF00403">
    <property type="entry name" value="HMA"/>
    <property type="match status" value="1"/>
</dbReference>
<dbReference type="InterPro" id="IPR011795">
    <property type="entry name" value="MerP"/>
</dbReference>